<reference evidence="2" key="1">
    <citation type="submission" date="2021-06" db="EMBL/GenBank/DDBJ databases">
        <title>Parelaphostrongylus tenuis whole genome reference sequence.</title>
        <authorList>
            <person name="Garwood T.J."/>
            <person name="Larsen P.A."/>
            <person name="Fountain-Jones N.M."/>
            <person name="Garbe J.R."/>
            <person name="Macchietto M.G."/>
            <person name="Kania S.A."/>
            <person name="Gerhold R.W."/>
            <person name="Richards J.E."/>
            <person name="Wolf T.M."/>
        </authorList>
    </citation>
    <scope>NUCLEOTIDE SEQUENCE</scope>
    <source>
        <strain evidence="2">MNPRO001-30</strain>
        <tissue evidence="2">Meninges</tissue>
    </source>
</reference>
<accession>A0AAD5R4T6</accession>
<evidence type="ECO:0000256" key="1">
    <source>
        <dbReference type="SAM" id="SignalP"/>
    </source>
</evidence>
<keyword evidence="3" id="KW-1185">Reference proteome</keyword>
<gene>
    <name evidence="2" type="ORF">KIN20_030988</name>
</gene>
<sequence length="94" mass="10167">MFQHLLSDLLLAITEVLGCGTLPGGPAAMRAWRFNVTGFSLPVAMAFSTAAENTGTGSRHFTKFECSRSTRKTSCNTRLANVILDIVDDAEDDK</sequence>
<dbReference type="EMBL" id="JAHQIW010006584">
    <property type="protein sequence ID" value="KAJ1369510.1"/>
    <property type="molecule type" value="Genomic_DNA"/>
</dbReference>
<comment type="caution">
    <text evidence="2">The sequence shown here is derived from an EMBL/GenBank/DDBJ whole genome shotgun (WGS) entry which is preliminary data.</text>
</comment>
<feature type="signal peptide" evidence="1">
    <location>
        <begin position="1"/>
        <end position="18"/>
    </location>
</feature>
<evidence type="ECO:0008006" key="4">
    <source>
        <dbReference type="Google" id="ProtNLM"/>
    </source>
</evidence>
<organism evidence="2 3">
    <name type="scientific">Parelaphostrongylus tenuis</name>
    <name type="common">Meningeal worm</name>
    <dbReference type="NCBI Taxonomy" id="148309"/>
    <lineage>
        <taxon>Eukaryota</taxon>
        <taxon>Metazoa</taxon>
        <taxon>Ecdysozoa</taxon>
        <taxon>Nematoda</taxon>
        <taxon>Chromadorea</taxon>
        <taxon>Rhabditida</taxon>
        <taxon>Rhabditina</taxon>
        <taxon>Rhabditomorpha</taxon>
        <taxon>Strongyloidea</taxon>
        <taxon>Metastrongylidae</taxon>
        <taxon>Parelaphostrongylus</taxon>
    </lineage>
</organism>
<dbReference type="AlphaFoldDB" id="A0AAD5R4T6"/>
<feature type="chain" id="PRO_5042022300" description="Secreted protein" evidence="1">
    <location>
        <begin position="19"/>
        <end position="94"/>
    </location>
</feature>
<keyword evidence="1" id="KW-0732">Signal</keyword>
<proteinExistence type="predicted"/>
<evidence type="ECO:0000313" key="3">
    <source>
        <dbReference type="Proteomes" id="UP001196413"/>
    </source>
</evidence>
<evidence type="ECO:0000313" key="2">
    <source>
        <dbReference type="EMBL" id="KAJ1369510.1"/>
    </source>
</evidence>
<name>A0AAD5R4T6_PARTN</name>
<dbReference type="Proteomes" id="UP001196413">
    <property type="component" value="Unassembled WGS sequence"/>
</dbReference>
<protein>
    <recommendedName>
        <fullName evidence="4">Secreted protein</fullName>
    </recommendedName>
</protein>